<evidence type="ECO:0000256" key="3">
    <source>
        <dbReference type="ARBA" id="ARBA00022692"/>
    </source>
</evidence>
<evidence type="ECO:0000256" key="2">
    <source>
        <dbReference type="ARBA" id="ARBA00022448"/>
    </source>
</evidence>
<dbReference type="PANTHER" id="PTHR11101">
    <property type="entry name" value="PHOSPHATE TRANSPORTER"/>
    <property type="match status" value="1"/>
</dbReference>
<keyword evidence="2 6" id="KW-0813">Transport</keyword>
<feature type="transmembrane region" description="Helical" evidence="6">
    <location>
        <begin position="181"/>
        <end position="202"/>
    </location>
</feature>
<dbReference type="GO" id="GO:0005315">
    <property type="term" value="F:phosphate transmembrane transporter activity"/>
    <property type="evidence" value="ECO:0007669"/>
    <property type="project" value="InterPro"/>
</dbReference>
<feature type="transmembrane region" description="Helical" evidence="6">
    <location>
        <begin position="84"/>
        <end position="103"/>
    </location>
</feature>
<dbReference type="PATRIC" id="fig|456.5.peg.1926"/>
<name>A0A0W0VBK8_9GAMM</name>
<keyword evidence="5 6" id="KW-0472">Membrane</keyword>
<evidence type="ECO:0000256" key="5">
    <source>
        <dbReference type="ARBA" id="ARBA00023136"/>
    </source>
</evidence>
<dbReference type="OrthoDB" id="9779554at2"/>
<dbReference type="InterPro" id="IPR001204">
    <property type="entry name" value="Phos_transporter"/>
</dbReference>
<sequence>MAYPVLLYILAIAFCFLMTWGVGANDLANVMSTTMGSKAITVRQAMIIAVIFEFAGAFLGGSGVTETMRDGIISSSQLSNQPLVLIEGMLSVLIACTVWMNLASYLGVPVSITNALVGSMVGFGSLVLGSNAVQWQQVYHIAIGWFTSPLIAGITAYALFMSIQQTIFIKSDPLEKAKWYVPIYLFLVGSILSFITVFKGLNHFDIHLNLKQDLAVTLASSISLTIIGMIIIRHIPEMPRIRRRERFLQVEKHFAVLMGLTACAMVFAHGSNDVALAVGPLTIIYSLIMNADHPIAAANYPAWIILLGCGGVVIGFLMYGRKVIETVGSSITALTPSRAFAATLAAATTVVVATSTGIPVSATQTLVGAVLGVGLARGIGALNLIVIRNIFTSWILTLPAASLLTILAYKGLHALIGG</sequence>
<dbReference type="RefSeq" id="WP_058471245.1">
    <property type="nucleotide sequence ID" value="NZ_CAAAIC010000008.1"/>
</dbReference>
<dbReference type="Pfam" id="PF01384">
    <property type="entry name" value="PHO4"/>
    <property type="match status" value="1"/>
</dbReference>
<dbReference type="STRING" id="456.Ljor_1804"/>
<protein>
    <recommendedName>
        <fullName evidence="6">Phosphate transporter</fullName>
    </recommendedName>
</protein>
<dbReference type="AlphaFoldDB" id="A0A0W0VBK8"/>
<evidence type="ECO:0000256" key="4">
    <source>
        <dbReference type="ARBA" id="ARBA00022989"/>
    </source>
</evidence>
<comment type="caution">
    <text evidence="7">The sequence shown here is derived from an EMBL/GenBank/DDBJ whole genome shotgun (WGS) entry which is preliminary data.</text>
</comment>
<accession>A0A0W0VBK8</accession>
<dbReference type="PANTHER" id="PTHR11101:SF80">
    <property type="entry name" value="PHOSPHATE TRANSPORTER"/>
    <property type="match status" value="1"/>
</dbReference>
<organism evidence="7 8">
    <name type="scientific">Legionella jordanis</name>
    <dbReference type="NCBI Taxonomy" id="456"/>
    <lineage>
        <taxon>Bacteria</taxon>
        <taxon>Pseudomonadati</taxon>
        <taxon>Pseudomonadota</taxon>
        <taxon>Gammaproteobacteria</taxon>
        <taxon>Legionellales</taxon>
        <taxon>Legionellaceae</taxon>
        <taxon>Legionella</taxon>
    </lineage>
</organism>
<dbReference type="GO" id="GO:0035435">
    <property type="term" value="P:phosphate ion transmembrane transport"/>
    <property type="evidence" value="ECO:0007669"/>
    <property type="project" value="TreeGrafter"/>
</dbReference>
<feature type="transmembrane region" description="Helical" evidence="6">
    <location>
        <begin position="300"/>
        <end position="319"/>
    </location>
</feature>
<dbReference type="Proteomes" id="UP000055035">
    <property type="component" value="Unassembled WGS sequence"/>
</dbReference>
<proteinExistence type="inferred from homology"/>
<evidence type="ECO:0000256" key="6">
    <source>
        <dbReference type="RuleBase" id="RU363058"/>
    </source>
</evidence>
<feature type="transmembrane region" description="Helical" evidence="6">
    <location>
        <begin position="45"/>
        <end position="64"/>
    </location>
</feature>
<evidence type="ECO:0000313" key="8">
    <source>
        <dbReference type="Proteomes" id="UP000055035"/>
    </source>
</evidence>
<feature type="transmembrane region" description="Helical" evidence="6">
    <location>
        <begin position="139"/>
        <end position="160"/>
    </location>
</feature>
<feature type="transmembrane region" description="Helical" evidence="6">
    <location>
        <begin position="115"/>
        <end position="133"/>
    </location>
</feature>
<feature type="transmembrane region" description="Helical" evidence="6">
    <location>
        <begin position="394"/>
        <end position="416"/>
    </location>
</feature>
<evidence type="ECO:0000313" key="7">
    <source>
        <dbReference type="EMBL" id="KTD17498.1"/>
    </source>
</evidence>
<feature type="transmembrane region" description="Helical" evidence="6">
    <location>
        <begin position="214"/>
        <end position="235"/>
    </location>
</feature>
<comment type="similarity">
    <text evidence="6">Belongs to the inorganic phosphate transporter (PiT) (TC 2.A.20) family.</text>
</comment>
<keyword evidence="8" id="KW-1185">Reference proteome</keyword>
<reference evidence="7 8" key="1">
    <citation type="submission" date="2015-11" db="EMBL/GenBank/DDBJ databases">
        <title>Genomic analysis of 38 Legionella species identifies large and diverse effector repertoires.</title>
        <authorList>
            <person name="Burstein D."/>
            <person name="Amaro F."/>
            <person name="Zusman T."/>
            <person name="Lifshitz Z."/>
            <person name="Cohen O."/>
            <person name="Gilbert J.A."/>
            <person name="Pupko T."/>
            <person name="Shuman H.A."/>
            <person name="Segal G."/>
        </authorList>
    </citation>
    <scope>NUCLEOTIDE SEQUENCE [LARGE SCALE GENOMIC DNA]</scope>
    <source>
        <strain evidence="7 8">BL-540</strain>
    </source>
</reference>
<gene>
    <name evidence="7" type="ORF">Ljor_1804</name>
</gene>
<dbReference type="GO" id="GO:0016020">
    <property type="term" value="C:membrane"/>
    <property type="evidence" value="ECO:0007669"/>
    <property type="project" value="UniProtKB-SubCell"/>
</dbReference>
<feature type="transmembrane region" description="Helical" evidence="6">
    <location>
        <begin position="255"/>
        <end position="288"/>
    </location>
</feature>
<feature type="transmembrane region" description="Helical" evidence="6">
    <location>
        <begin position="339"/>
        <end position="360"/>
    </location>
</feature>
<feature type="transmembrane region" description="Helical" evidence="6">
    <location>
        <begin position="366"/>
        <end position="387"/>
    </location>
</feature>
<keyword evidence="6" id="KW-0592">Phosphate transport</keyword>
<keyword evidence="3 6" id="KW-0812">Transmembrane</keyword>
<comment type="subcellular location">
    <subcellularLocation>
        <location evidence="1 6">Membrane</location>
        <topology evidence="1 6">Multi-pass membrane protein</topology>
    </subcellularLocation>
</comment>
<evidence type="ECO:0000256" key="1">
    <source>
        <dbReference type="ARBA" id="ARBA00004141"/>
    </source>
</evidence>
<feature type="transmembrane region" description="Helical" evidence="6">
    <location>
        <begin position="6"/>
        <end position="24"/>
    </location>
</feature>
<dbReference type="EMBL" id="LNYJ01000011">
    <property type="protein sequence ID" value="KTD17498.1"/>
    <property type="molecule type" value="Genomic_DNA"/>
</dbReference>
<keyword evidence="4 6" id="KW-1133">Transmembrane helix</keyword>